<dbReference type="InterPro" id="IPR038371">
    <property type="entry name" value="Cu_polyphenol_OxRdtase_sf"/>
</dbReference>
<dbReference type="Gene3D" id="3.60.140.10">
    <property type="entry name" value="CNF1/YfiH-like putative cysteine hydrolases"/>
    <property type="match status" value="1"/>
</dbReference>
<evidence type="ECO:0000256" key="3">
    <source>
        <dbReference type="ARBA" id="ARBA00003215"/>
    </source>
</evidence>
<evidence type="ECO:0000256" key="6">
    <source>
        <dbReference type="ARBA" id="ARBA00022723"/>
    </source>
</evidence>
<dbReference type="CDD" id="cd16833">
    <property type="entry name" value="YfiH"/>
    <property type="match status" value="1"/>
</dbReference>
<dbReference type="PANTHER" id="PTHR30616:SF2">
    <property type="entry name" value="PURINE NUCLEOSIDE PHOSPHORYLASE LACC1"/>
    <property type="match status" value="1"/>
</dbReference>
<evidence type="ECO:0000256" key="11">
    <source>
        <dbReference type="ARBA" id="ARBA00049893"/>
    </source>
</evidence>
<name>A0A9X2DMA2_9BACI</name>
<evidence type="ECO:0000256" key="1">
    <source>
        <dbReference type="ARBA" id="ARBA00000553"/>
    </source>
</evidence>
<dbReference type="InterPro" id="IPR011324">
    <property type="entry name" value="Cytotoxic_necrot_fac-like_cat"/>
</dbReference>
<comment type="catalytic activity">
    <reaction evidence="9">
        <text>adenosine + H2O + H(+) = inosine + NH4(+)</text>
        <dbReference type="Rhea" id="RHEA:24408"/>
        <dbReference type="ChEBI" id="CHEBI:15377"/>
        <dbReference type="ChEBI" id="CHEBI:15378"/>
        <dbReference type="ChEBI" id="CHEBI:16335"/>
        <dbReference type="ChEBI" id="CHEBI:17596"/>
        <dbReference type="ChEBI" id="CHEBI:28938"/>
        <dbReference type="EC" id="3.5.4.4"/>
    </reaction>
    <physiologicalReaction direction="left-to-right" evidence="9">
        <dbReference type="Rhea" id="RHEA:24409"/>
    </physiologicalReaction>
</comment>
<evidence type="ECO:0000256" key="10">
    <source>
        <dbReference type="ARBA" id="ARBA00048968"/>
    </source>
</evidence>
<organism evidence="13 14">
    <name type="scientific">Halalkalibacter oceani</name>
    <dbReference type="NCBI Taxonomy" id="1653776"/>
    <lineage>
        <taxon>Bacteria</taxon>
        <taxon>Bacillati</taxon>
        <taxon>Bacillota</taxon>
        <taxon>Bacilli</taxon>
        <taxon>Bacillales</taxon>
        <taxon>Bacillaceae</taxon>
        <taxon>Halalkalibacter</taxon>
    </lineage>
</organism>
<accession>A0A9X2DMA2</accession>
<sequence>MDIEPFVQQSAMHFIIEPWQQTVPSLIAGFSTREGGVSAGPYSSLNLGFHVGDDQESVRQNRERLAEQLTFPLSRWVGTEQVHEASVKKVSLADAGKGAATLETAIAGTDALYTDEENLLLTSLYADCVPLFFLAPDQRLIGLAHAGWRGTVKGIARAMVSRWQADEGVDPADVRVVIGPCISQSAYEVEERVIDAVRQSLTLAAEQTYTACGNDKYMLDLRLVNKQLLLEAGVRADHILLSSICTAGDERMFSHRADGGKTGRMMSFIGLRGDEE</sequence>
<comment type="caution">
    <text evidence="13">The sequence shown here is derived from an EMBL/GenBank/DDBJ whole genome shotgun (WGS) entry which is preliminary data.</text>
</comment>
<dbReference type="GO" id="GO:0005507">
    <property type="term" value="F:copper ion binding"/>
    <property type="evidence" value="ECO:0007669"/>
    <property type="project" value="TreeGrafter"/>
</dbReference>
<proteinExistence type="inferred from homology"/>
<reference evidence="13" key="1">
    <citation type="submission" date="2022-05" db="EMBL/GenBank/DDBJ databases">
        <title>Comparative Genomics of Spacecraft Associated Microbes.</title>
        <authorList>
            <person name="Tran M.T."/>
            <person name="Wright A."/>
            <person name="Seuylemezian A."/>
            <person name="Eisen J."/>
            <person name="Coil D."/>
        </authorList>
    </citation>
    <scope>NUCLEOTIDE SEQUENCE</scope>
    <source>
        <strain evidence="13">214.1.1</strain>
    </source>
</reference>
<gene>
    <name evidence="13" type="primary">pgeF</name>
    <name evidence="13" type="ORF">M3202_03400</name>
</gene>
<protein>
    <recommendedName>
        <fullName evidence="12">Purine nucleoside phosphorylase</fullName>
    </recommendedName>
</protein>
<keyword evidence="8" id="KW-0862">Zinc</keyword>
<evidence type="ECO:0000256" key="12">
    <source>
        <dbReference type="RuleBase" id="RU361274"/>
    </source>
</evidence>
<evidence type="ECO:0000256" key="5">
    <source>
        <dbReference type="ARBA" id="ARBA00022679"/>
    </source>
</evidence>
<keyword evidence="14" id="KW-1185">Reference proteome</keyword>
<comment type="cofactor">
    <cofactor evidence="2">
        <name>Zn(2+)</name>
        <dbReference type="ChEBI" id="CHEBI:29105"/>
    </cofactor>
</comment>
<keyword evidence="7" id="KW-0378">Hydrolase</keyword>
<keyword evidence="5" id="KW-0808">Transferase</keyword>
<keyword evidence="6" id="KW-0479">Metal-binding</keyword>
<dbReference type="RefSeq" id="WP_251221946.1">
    <property type="nucleotide sequence ID" value="NZ_JAMBOL010000002.1"/>
</dbReference>
<dbReference type="EMBL" id="JAMBOL010000002">
    <property type="protein sequence ID" value="MCM3713116.1"/>
    <property type="molecule type" value="Genomic_DNA"/>
</dbReference>
<evidence type="ECO:0000313" key="13">
    <source>
        <dbReference type="EMBL" id="MCM3713116.1"/>
    </source>
</evidence>
<comment type="similarity">
    <text evidence="4 12">Belongs to the purine nucleoside phosphorylase YfiH/LACC1 family.</text>
</comment>
<evidence type="ECO:0000256" key="2">
    <source>
        <dbReference type="ARBA" id="ARBA00001947"/>
    </source>
</evidence>
<evidence type="ECO:0000256" key="7">
    <source>
        <dbReference type="ARBA" id="ARBA00022801"/>
    </source>
</evidence>
<dbReference type="NCBIfam" id="TIGR00726">
    <property type="entry name" value="peptidoglycan editing factor PgeF"/>
    <property type="match status" value="1"/>
</dbReference>
<comment type="catalytic activity">
    <reaction evidence="10">
        <text>adenosine + phosphate = alpha-D-ribose 1-phosphate + adenine</text>
        <dbReference type="Rhea" id="RHEA:27642"/>
        <dbReference type="ChEBI" id="CHEBI:16335"/>
        <dbReference type="ChEBI" id="CHEBI:16708"/>
        <dbReference type="ChEBI" id="CHEBI:43474"/>
        <dbReference type="ChEBI" id="CHEBI:57720"/>
        <dbReference type="EC" id="2.4.2.1"/>
    </reaction>
    <physiologicalReaction direction="left-to-right" evidence="10">
        <dbReference type="Rhea" id="RHEA:27643"/>
    </physiologicalReaction>
</comment>
<comment type="catalytic activity">
    <reaction evidence="1">
        <text>inosine + phosphate = alpha-D-ribose 1-phosphate + hypoxanthine</text>
        <dbReference type="Rhea" id="RHEA:27646"/>
        <dbReference type="ChEBI" id="CHEBI:17368"/>
        <dbReference type="ChEBI" id="CHEBI:17596"/>
        <dbReference type="ChEBI" id="CHEBI:43474"/>
        <dbReference type="ChEBI" id="CHEBI:57720"/>
        <dbReference type="EC" id="2.4.2.1"/>
    </reaction>
    <physiologicalReaction direction="left-to-right" evidence="1">
        <dbReference type="Rhea" id="RHEA:27647"/>
    </physiologicalReaction>
</comment>
<evidence type="ECO:0000313" key="14">
    <source>
        <dbReference type="Proteomes" id="UP001139179"/>
    </source>
</evidence>
<dbReference type="InterPro" id="IPR003730">
    <property type="entry name" value="Cu_polyphenol_OxRdtase"/>
</dbReference>
<evidence type="ECO:0000256" key="4">
    <source>
        <dbReference type="ARBA" id="ARBA00007353"/>
    </source>
</evidence>
<dbReference type="PANTHER" id="PTHR30616">
    <property type="entry name" value="UNCHARACTERIZED PROTEIN YFIH"/>
    <property type="match status" value="1"/>
</dbReference>
<dbReference type="GO" id="GO:0017061">
    <property type="term" value="F:S-methyl-5-thioadenosine phosphorylase activity"/>
    <property type="evidence" value="ECO:0007669"/>
    <property type="project" value="UniProtKB-EC"/>
</dbReference>
<comment type="catalytic activity">
    <reaction evidence="11">
        <text>S-methyl-5'-thioadenosine + phosphate = 5-(methylsulfanyl)-alpha-D-ribose 1-phosphate + adenine</text>
        <dbReference type="Rhea" id="RHEA:11852"/>
        <dbReference type="ChEBI" id="CHEBI:16708"/>
        <dbReference type="ChEBI" id="CHEBI:17509"/>
        <dbReference type="ChEBI" id="CHEBI:43474"/>
        <dbReference type="ChEBI" id="CHEBI:58533"/>
        <dbReference type="EC" id="2.4.2.28"/>
    </reaction>
    <physiologicalReaction direction="left-to-right" evidence="11">
        <dbReference type="Rhea" id="RHEA:11853"/>
    </physiologicalReaction>
</comment>
<dbReference type="SUPFAM" id="SSF64438">
    <property type="entry name" value="CNF1/YfiH-like putative cysteine hydrolases"/>
    <property type="match status" value="1"/>
</dbReference>
<dbReference type="AlphaFoldDB" id="A0A9X2DMA2"/>
<comment type="function">
    <text evidence="3">Purine nucleoside enzyme that catalyzes the phosphorolysis of adenosine and inosine nucleosides, yielding D-ribose 1-phosphate and the respective free bases, adenine and hypoxanthine. Also catalyzes the phosphorolysis of S-methyl-5'-thioadenosine into adenine and S-methyl-5-thio-alpha-D-ribose 1-phosphate. Also has adenosine deaminase activity.</text>
</comment>
<dbReference type="Pfam" id="PF02578">
    <property type="entry name" value="Cu-oxidase_4"/>
    <property type="match status" value="1"/>
</dbReference>
<dbReference type="Proteomes" id="UP001139179">
    <property type="component" value="Unassembled WGS sequence"/>
</dbReference>
<evidence type="ECO:0000256" key="8">
    <source>
        <dbReference type="ARBA" id="ARBA00022833"/>
    </source>
</evidence>
<dbReference type="GO" id="GO:0016787">
    <property type="term" value="F:hydrolase activity"/>
    <property type="evidence" value="ECO:0007669"/>
    <property type="project" value="UniProtKB-KW"/>
</dbReference>
<evidence type="ECO:0000256" key="9">
    <source>
        <dbReference type="ARBA" id="ARBA00047989"/>
    </source>
</evidence>